<keyword evidence="1" id="KW-0812">Transmembrane</keyword>
<keyword evidence="1" id="KW-0472">Membrane</keyword>
<name>A0A383A7D0_9ZZZZ</name>
<protein>
    <recommendedName>
        <fullName evidence="3">LPS export ABC transporter periplasmic protein LptC</fullName>
    </recommendedName>
</protein>
<dbReference type="GO" id="GO:0015221">
    <property type="term" value="F:lipopolysaccharide transmembrane transporter activity"/>
    <property type="evidence" value="ECO:0007669"/>
    <property type="project" value="InterPro"/>
</dbReference>
<organism evidence="2">
    <name type="scientific">marine metagenome</name>
    <dbReference type="NCBI Taxonomy" id="408172"/>
    <lineage>
        <taxon>unclassified sequences</taxon>
        <taxon>metagenomes</taxon>
        <taxon>ecological metagenomes</taxon>
    </lineage>
</organism>
<proteinExistence type="predicted"/>
<feature type="transmembrane region" description="Helical" evidence="1">
    <location>
        <begin position="30"/>
        <end position="48"/>
    </location>
</feature>
<dbReference type="InterPro" id="IPR010664">
    <property type="entry name" value="LipoPS_assembly_LptC-rel"/>
</dbReference>
<sequence length="142" mass="16409">MPYVTIKMVWQLHRGSKLVKNIIMINKLRILMLAVAFSVAGYSINSFLSKFKASTENIDLRISKEGVDIEIKKFKVIRENSGRIEWELKADIAEINKKNKTTKMSNVEYLYINQNNKKFKVSADYGILKNKTNDLDLKGHVK</sequence>
<gene>
    <name evidence="2" type="ORF">METZ01_LOCUS456546</name>
</gene>
<reference evidence="2" key="1">
    <citation type="submission" date="2018-05" db="EMBL/GenBank/DDBJ databases">
        <authorList>
            <person name="Lanie J.A."/>
            <person name="Ng W.-L."/>
            <person name="Kazmierczak K.M."/>
            <person name="Andrzejewski T.M."/>
            <person name="Davidsen T.M."/>
            <person name="Wayne K.J."/>
            <person name="Tettelin H."/>
            <person name="Glass J.I."/>
            <person name="Rusch D."/>
            <person name="Podicherti R."/>
            <person name="Tsui H.-C.T."/>
            <person name="Winkler M.E."/>
        </authorList>
    </citation>
    <scope>NUCLEOTIDE SEQUENCE</scope>
</reference>
<keyword evidence="1" id="KW-1133">Transmembrane helix</keyword>
<evidence type="ECO:0008006" key="3">
    <source>
        <dbReference type="Google" id="ProtNLM"/>
    </source>
</evidence>
<dbReference type="EMBL" id="UINC01189826">
    <property type="protein sequence ID" value="SVE03692.1"/>
    <property type="molecule type" value="Genomic_DNA"/>
</dbReference>
<dbReference type="GO" id="GO:0005886">
    <property type="term" value="C:plasma membrane"/>
    <property type="evidence" value="ECO:0007669"/>
    <property type="project" value="InterPro"/>
</dbReference>
<dbReference type="InterPro" id="IPR026265">
    <property type="entry name" value="LptC"/>
</dbReference>
<evidence type="ECO:0000256" key="1">
    <source>
        <dbReference type="SAM" id="Phobius"/>
    </source>
</evidence>
<evidence type="ECO:0000313" key="2">
    <source>
        <dbReference type="EMBL" id="SVE03692.1"/>
    </source>
</evidence>
<accession>A0A383A7D0</accession>
<dbReference type="AlphaFoldDB" id="A0A383A7D0"/>
<dbReference type="Gene3D" id="2.60.450.10">
    <property type="entry name" value="Lipopolysaccharide (LPS) transport protein A like domain"/>
    <property type="match status" value="1"/>
</dbReference>
<dbReference type="Pfam" id="PF06835">
    <property type="entry name" value="LptC"/>
    <property type="match status" value="1"/>
</dbReference>
<feature type="non-terminal residue" evidence="2">
    <location>
        <position position="142"/>
    </location>
</feature>
<dbReference type="NCBIfam" id="TIGR04409">
    <property type="entry name" value="LptC_YrbK"/>
    <property type="match status" value="1"/>
</dbReference>